<dbReference type="SMART" id="SM01126">
    <property type="entry name" value="DDE_Tnp_IS1595"/>
    <property type="match status" value="1"/>
</dbReference>
<comment type="caution">
    <text evidence="2">The sequence shown here is derived from an EMBL/GenBank/DDBJ whole genome shotgun (WGS) entry which is preliminary data.</text>
</comment>
<evidence type="ECO:0000313" key="2">
    <source>
        <dbReference type="EMBL" id="MBL0421728.1"/>
    </source>
</evidence>
<sequence>MAEAILNQPQFQDVDKAREYLEALRWPHGPVCPHCGSLGKHLVLKGKQYRPGLYKCADCYEQFTVTVGTVFERSKVPLNLWLQAVHLMCASKKGISAKQVERMLGVTYKTAWFMCHRIREAMTGDNATLLGGPGSSGIVEADETFWGTATNDEGEKMPVRGGFRHKMMVVSLVERDGQKRSFHVAKVNGATLGAVLKAQVHPAARLMTDEAKWYIPAAKGFASHETVSHGQGEYARGDVTTNTVEASFSLLKRGLIGTFHAVSEKHLQRYCHEFDFRWNTRLSQGWSDVDRQQAALKAIAGKRLTYRRIGGQPTQANV</sequence>
<dbReference type="Pfam" id="PF12760">
    <property type="entry name" value="Zn_ribbon_IS1595"/>
    <property type="match status" value="1"/>
</dbReference>
<accession>A0A936ZQQ0</accession>
<dbReference type="Pfam" id="PF12762">
    <property type="entry name" value="DDE_Tnp_IS1595"/>
    <property type="match status" value="1"/>
</dbReference>
<gene>
    <name evidence="2" type="ORF">JI739_15325</name>
</gene>
<feature type="domain" description="ISXO2-like transposase" evidence="1">
    <location>
        <begin position="129"/>
        <end position="279"/>
    </location>
</feature>
<reference evidence="2" key="1">
    <citation type="submission" date="2021-01" db="EMBL/GenBank/DDBJ databases">
        <title>Ramlibacter sp. strain AW1 16S ribosomal RNA gene Genome sequencing and assembly.</title>
        <authorList>
            <person name="Kang M."/>
        </authorList>
    </citation>
    <scope>NUCLEOTIDE SEQUENCE</scope>
    <source>
        <strain evidence="2">AW1</strain>
    </source>
</reference>
<dbReference type="InterPro" id="IPR024442">
    <property type="entry name" value="Transposase_Zn_ribbon"/>
</dbReference>
<dbReference type="PANTHER" id="PTHR47163">
    <property type="entry name" value="DDE_TNP_IS1595 DOMAIN-CONTAINING PROTEIN"/>
    <property type="match status" value="1"/>
</dbReference>
<dbReference type="RefSeq" id="WP_201684793.1">
    <property type="nucleotide sequence ID" value="NZ_JAEQNA010000005.1"/>
</dbReference>
<evidence type="ECO:0000313" key="3">
    <source>
        <dbReference type="Proteomes" id="UP000613011"/>
    </source>
</evidence>
<protein>
    <submittedName>
        <fullName evidence="2">IS1595 family transposase</fullName>
    </submittedName>
</protein>
<evidence type="ECO:0000259" key="1">
    <source>
        <dbReference type="SMART" id="SM01126"/>
    </source>
</evidence>
<dbReference type="InterPro" id="IPR053164">
    <property type="entry name" value="IS1016-like_transposase"/>
</dbReference>
<dbReference type="EMBL" id="JAEQNA010000005">
    <property type="protein sequence ID" value="MBL0421728.1"/>
    <property type="molecule type" value="Genomic_DNA"/>
</dbReference>
<dbReference type="InterPro" id="IPR024445">
    <property type="entry name" value="Tnp_ISXO2-like"/>
</dbReference>
<dbReference type="NCBIfam" id="NF033547">
    <property type="entry name" value="transpos_IS1595"/>
    <property type="match status" value="1"/>
</dbReference>
<keyword evidence="3" id="KW-1185">Reference proteome</keyword>
<dbReference type="AlphaFoldDB" id="A0A936ZQQ0"/>
<organism evidence="2 3">
    <name type="scientific">Ramlibacter aurantiacus</name>
    <dbReference type="NCBI Taxonomy" id="2801330"/>
    <lineage>
        <taxon>Bacteria</taxon>
        <taxon>Pseudomonadati</taxon>
        <taxon>Pseudomonadota</taxon>
        <taxon>Betaproteobacteria</taxon>
        <taxon>Burkholderiales</taxon>
        <taxon>Comamonadaceae</taxon>
        <taxon>Ramlibacter</taxon>
    </lineage>
</organism>
<dbReference type="Proteomes" id="UP000613011">
    <property type="component" value="Unassembled WGS sequence"/>
</dbReference>
<name>A0A936ZQQ0_9BURK</name>
<proteinExistence type="predicted"/>
<dbReference type="PANTHER" id="PTHR47163:SF2">
    <property type="entry name" value="SI:DKEY-17M8.2"/>
    <property type="match status" value="1"/>
</dbReference>